<feature type="transmembrane region" description="Helical" evidence="5">
    <location>
        <begin position="211"/>
        <end position="230"/>
    </location>
</feature>
<keyword evidence="5" id="KW-0520">NAD</keyword>
<evidence type="ECO:0000256" key="2">
    <source>
        <dbReference type="ARBA" id="ARBA00022692"/>
    </source>
</evidence>
<name>A0A410WQI8_9BACL</name>
<accession>A0A410WQI8</accession>
<evidence type="ECO:0000259" key="7">
    <source>
        <dbReference type="Pfam" id="PF00361"/>
    </source>
</evidence>
<dbReference type="RefSeq" id="WP_042233853.1">
    <property type="nucleotide sequence ID" value="NZ_CP026520.1"/>
</dbReference>
<organism evidence="9 10">
    <name type="scientific">Paenibacillus chitinolyticus</name>
    <dbReference type="NCBI Taxonomy" id="79263"/>
    <lineage>
        <taxon>Bacteria</taxon>
        <taxon>Bacillati</taxon>
        <taxon>Bacillota</taxon>
        <taxon>Bacilli</taxon>
        <taxon>Bacillales</taxon>
        <taxon>Paenibacillaceae</taxon>
        <taxon>Paenibacillus</taxon>
    </lineage>
</organism>
<dbReference type="HAMAP" id="MF_00445">
    <property type="entry name" value="NDH1_NuoN_1"/>
    <property type="match status" value="1"/>
</dbReference>
<dbReference type="PANTHER" id="PTHR22773">
    <property type="entry name" value="NADH DEHYDROGENASE"/>
    <property type="match status" value="1"/>
</dbReference>
<dbReference type="Pfam" id="PF00361">
    <property type="entry name" value="Proton_antipo_M"/>
    <property type="match status" value="1"/>
</dbReference>
<sequence length="504" mass="55006">MEPIRIHVQDLTHLLPEMTLVITAILLSVLDLFLLKGVNRKWIGWLSLAGIAVSIAFVIAQLNPDQAIVLLNESYRVDDFGNLLKLAFLGGTALIILMSLGSVEDGEIPHVGEYYYFLLPAVLGAMVMASSADLITLFVGLELLSITSYVLVAMKKKNTRSNEGAFKYVILGGISSAVILYGMSFLYGIAGTTNLGAIQAAIVSSYESYKPLLYVSFFLLLAGFGFKIAAAPFHSWAPDVYQGAPTPVTAFLAVISKGAAFAILFRVFYVLLALGQFGDEGLQKDIFLALSVVAATAMIWGNTVALRQKNVKRLLAYSGIANAGYLLVPLAVHINLVQVDNFSKFFFYLIAYILMNIGAFTVLLIIEKSTGDEETKGFAGLYYRAPWTSAAAVVLLLSLAGIPVSAGFFGKLYLLFGTMQAHLYWLGAVMMITSVISFYYYFGIIRQMFMRADLEERPVSVPVPLGITLWLCAGLTLLLGLVPGYLLAYIDRIFSLTRDLLILS</sequence>
<feature type="transmembrane region" description="Helical" evidence="5">
    <location>
        <begin position="387"/>
        <end position="410"/>
    </location>
</feature>
<proteinExistence type="inferred from homology"/>
<dbReference type="EC" id="7.1.1.-" evidence="5"/>
<dbReference type="GO" id="GO:0050136">
    <property type="term" value="F:NADH dehydrogenase (quinone) (non-electrogenic) activity"/>
    <property type="evidence" value="ECO:0007669"/>
    <property type="project" value="UniProtKB-UniRule"/>
</dbReference>
<dbReference type="GO" id="GO:0008137">
    <property type="term" value="F:NADH dehydrogenase (ubiquinone) activity"/>
    <property type="evidence" value="ECO:0007669"/>
    <property type="project" value="InterPro"/>
</dbReference>
<dbReference type="NCBIfam" id="TIGR01770">
    <property type="entry name" value="NDH_I_N"/>
    <property type="match status" value="1"/>
</dbReference>
<dbReference type="OrthoDB" id="9811718at2"/>
<keyword evidence="2 5" id="KW-0812">Transmembrane</keyword>
<feature type="transmembrane region" description="Helical" evidence="5">
    <location>
        <begin position="463"/>
        <end position="490"/>
    </location>
</feature>
<comment type="subunit">
    <text evidence="5">NDH-1 is composed of 14 different subunits. Subunits NuoA, H, J, K, L, M, N constitute the membrane sector of the complex.</text>
</comment>
<evidence type="ECO:0000313" key="11">
    <source>
        <dbReference type="Proteomes" id="UP001527202"/>
    </source>
</evidence>
<dbReference type="GO" id="GO:0005886">
    <property type="term" value="C:plasma membrane"/>
    <property type="evidence" value="ECO:0007669"/>
    <property type="project" value="UniProtKB-SubCell"/>
</dbReference>
<feature type="transmembrane region" description="Helical" evidence="5">
    <location>
        <begin position="166"/>
        <end position="191"/>
    </location>
</feature>
<comment type="function">
    <text evidence="5">NDH-1 shuttles electrons from NADH, via FMN and iron-sulfur (Fe-S) centers, to quinones in the respiratory chain. The immediate electron acceptor for the enzyme in this species is believed to be a menaquinone. Couples the redox reaction to proton translocation (for every two electrons transferred, four hydrogen ions are translocated across the cytoplasmic membrane), and thus conserves the redox energy in a proton gradient.</text>
</comment>
<evidence type="ECO:0000256" key="6">
    <source>
        <dbReference type="RuleBase" id="RU000320"/>
    </source>
</evidence>
<dbReference type="EMBL" id="CP026520">
    <property type="protein sequence ID" value="QAV16625.1"/>
    <property type="molecule type" value="Genomic_DNA"/>
</dbReference>
<evidence type="ECO:0000313" key="8">
    <source>
        <dbReference type="EMBL" id="MCY9596087.1"/>
    </source>
</evidence>
<keyword evidence="5" id="KW-1003">Cell membrane</keyword>
<comment type="subcellular location">
    <subcellularLocation>
        <location evidence="1 5">Cell membrane</location>
        <topology evidence="1 5">Multi-pass membrane protein</topology>
    </subcellularLocation>
    <subcellularLocation>
        <location evidence="6">Membrane</location>
        <topology evidence="6">Multi-pass membrane protein</topology>
    </subcellularLocation>
</comment>
<dbReference type="EMBL" id="JAMDMJ010000010">
    <property type="protein sequence ID" value="MCY9596087.1"/>
    <property type="molecule type" value="Genomic_DNA"/>
</dbReference>
<comment type="catalytic activity">
    <reaction evidence="5">
        <text>a quinone + NADH + 5 H(+)(in) = a quinol + NAD(+) + 4 H(+)(out)</text>
        <dbReference type="Rhea" id="RHEA:57888"/>
        <dbReference type="ChEBI" id="CHEBI:15378"/>
        <dbReference type="ChEBI" id="CHEBI:24646"/>
        <dbReference type="ChEBI" id="CHEBI:57540"/>
        <dbReference type="ChEBI" id="CHEBI:57945"/>
        <dbReference type="ChEBI" id="CHEBI:132124"/>
    </reaction>
</comment>
<feature type="transmembrane region" description="Helical" evidence="5">
    <location>
        <begin position="113"/>
        <end position="129"/>
    </location>
</feature>
<dbReference type="GO" id="GO:0048038">
    <property type="term" value="F:quinone binding"/>
    <property type="evidence" value="ECO:0007669"/>
    <property type="project" value="UniProtKB-KW"/>
</dbReference>
<dbReference type="AlphaFoldDB" id="A0A410WQI8"/>
<dbReference type="KEGG" id="pchi:PC41400_02500"/>
<evidence type="ECO:0000313" key="9">
    <source>
        <dbReference type="EMBL" id="QAV16625.1"/>
    </source>
</evidence>
<feature type="transmembrane region" description="Helical" evidence="5">
    <location>
        <begin position="286"/>
        <end position="307"/>
    </location>
</feature>
<gene>
    <name evidence="5" type="primary">nuoN</name>
    <name evidence="8" type="ORF">M5X16_09895</name>
    <name evidence="9" type="ORF">PC41400_02500</name>
</gene>
<reference evidence="8 11" key="2">
    <citation type="submission" date="2022-05" db="EMBL/GenBank/DDBJ databases">
        <title>Genome Sequencing of Bee-Associated Microbes.</title>
        <authorList>
            <person name="Dunlap C."/>
        </authorList>
    </citation>
    <scope>NUCLEOTIDE SEQUENCE [LARGE SCALE GENOMIC DNA]</scope>
    <source>
        <strain evidence="8 11">NRRL B-23120</strain>
    </source>
</reference>
<keyword evidence="5" id="KW-0813">Transport</keyword>
<evidence type="ECO:0000256" key="4">
    <source>
        <dbReference type="ARBA" id="ARBA00023136"/>
    </source>
</evidence>
<evidence type="ECO:0000256" key="3">
    <source>
        <dbReference type="ARBA" id="ARBA00022989"/>
    </source>
</evidence>
<reference evidence="9 10" key="1">
    <citation type="submission" date="2018-01" db="EMBL/GenBank/DDBJ databases">
        <title>The whole genome sequencing and assembly of Paenibacillus chitinolyticus KCCM 41400 strain.</title>
        <authorList>
            <person name="Kim J.-Y."/>
            <person name="Park M.-K."/>
            <person name="Lee Y.-J."/>
            <person name="Yi H."/>
            <person name="Bahn Y.-S."/>
            <person name="Kim J.F."/>
            <person name="Lee D.-W."/>
        </authorList>
    </citation>
    <scope>NUCLEOTIDE SEQUENCE [LARGE SCALE GENOMIC DNA]</scope>
    <source>
        <strain evidence="9 10">KCCM 41400</strain>
    </source>
</reference>
<dbReference type="Proteomes" id="UP000288943">
    <property type="component" value="Chromosome"/>
</dbReference>
<keyword evidence="11" id="KW-1185">Reference proteome</keyword>
<feature type="transmembrane region" description="Helical" evidence="5">
    <location>
        <begin position="251"/>
        <end position="274"/>
    </location>
</feature>
<dbReference type="GeneID" id="95373683"/>
<keyword evidence="5" id="KW-1278">Translocase</keyword>
<comment type="similarity">
    <text evidence="5">Belongs to the complex I subunit 2 family.</text>
</comment>
<dbReference type="InterPro" id="IPR001750">
    <property type="entry name" value="ND/Mrp_TM"/>
</dbReference>
<keyword evidence="5" id="KW-0874">Quinone</keyword>
<feature type="transmembrane region" description="Helical" evidence="5">
    <location>
        <begin position="346"/>
        <end position="366"/>
    </location>
</feature>
<feature type="transmembrane region" description="Helical" evidence="5">
    <location>
        <begin position="18"/>
        <end position="35"/>
    </location>
</feature>
<evidence type="ECO:0000313" key="10">
    <source>
        <dbReference type="Proteomes" id="UP000288943"/>
    </source>
</evidence>
<evidence type="ECO:0000256" key="5">
    <source>
        <dbReference type="HAMAP-Rule" id="MF_00445"/>
    </source>
</evidence>
<feature type="domain" description="NADH:quinone oxidoreductase/Mrp antiporter transmembrane" evidence="7">
    <location>
        <begin position="131"/>
        <end position="437"/>
    </location>
</feature>
<keyword evidence="4 5" id="KW-0472">Membrane</keyword>
<dbReference type="InterPro" id="IPR010096">
    <property type="entry name" value="NADH-Q_OxRdtase_suN/2"/>
</dbReference>
<evidence type="ECO:0000256" key="1">
    <source>
        <dbReference type="ARBA" id="ARBA00004651"/>
    </source>
</evidence>
<keyword evidence="3 5" id="KW-1133">Transmembrane helix</keyword>
<feature type="transmembrane region" description="Helical" evidence="5">
    <location>
        <begin position="42"/>
        <end position="62"/>
    </location>
</feature>
<feature type="transmembrane region" description="Helical" evidence="5">
    <location>
        <begin position="82"/>
        <end position="101"/>
    </location>
</feature>
<dbReference type="Proteomes" id="UP001527202">
    <property type="component" value="Unassembled WGS sequence"/>
</dbReference>
<dbReference type="GO" id="GO:0042773">
    <property type="term" value="P:ATP synthesis coupled electron transport"/>
    <property type="evidence" value="ECO:0007669"/>
    <property type="project" value="InterPro"/>
</dbReference>
<feature type="transmembrane region" description="Helical" evidence="5">
    <location>
        <begin position="422"/>
        <end position="442"/>
    </location>
</feature>
<protein>
    <recommendedName>
        <fullName evidence="5">NADH-quinone oxidoreductase subunit N</fullName>
        <ecNumber evidence="5">7.1.1.-</ecNumber>
    </recommendedName>
    <alternativeName>
        <fullName evidence="5">NADH dehydrogenase I subunit N</fullName>
    </alternativeName>
    <alternativeName>
        <fullName evidence="5">NDH-1 subunit N</fullName>
    </alternativeName>
</protein>
<feature type="transmembrane region" description="Helical" evidence="5">
    <location>
        <begin position="314"/>
        <end position="334"/>
    </location>
</feature>